<reference evidence="1" key="2">
    <citation type="journal article" date="2015" name="Fish Shellfish Immunol.">
        <title>Early steps in the European eel (Anguilla anguilla)-Vibrio vulnificus interaction in the gills: Role of the RtxA13 toxin.</title>
        <authorList>
            <person name="Callol A."/>
            <person name="Pajuelo D."/>
            <person name="Ebbesson L."/>
            <person name="Teles M."/>
            <person name="MacKenzie S."/>
            <person name="Amaro C."/>
        </authorList>
    </citation>
    <scope>NUCLEOTIDE SEQUENCE</scope>
</reference>
<sequence>MPSFFFCLVANTLCTGIYKVTSCRVMYQSVLMFVVLVVESCPVLHLRWEEFVCLLGENPVTSICYINKGK</sequence>
<dbReference type="EMBL" id="GBXM01002330">
    <property type="protein sequence ID" value="JAI06248.1"/>
    <property type="molecule type" value="Transcribed_RNA"/>
</dbReference>
<accession>A0A0E9XU62</accession>
<proteinExistence type="predicted"/>
<protein>
    <submittedName>
        <fullName evidence="1">Uncharacterized protein</fullName>
    </submittedName>
</protein>
<evidence type="ECO:0000313" key="1">
    <source>
        <dbReference type="EMBL" id="JAI06248.1"/>
    </source>
</evidence>
<reference evidence="1" key="1">
    <citation type="submission" date="2014-11" db="EMBL/GenBank/DDBJ databases">
        <authorList>
            <person name="Amaro Gonzalez C."/>
        </authorList>
    </citation>
    <scope>NUCLEOTIDE SEQUENCE</scope>
</reference>
<name>A0A0E9XU62_ANGAN</name>
<organism evidence="1">
    <name type="scientific">Anguilla anguilla</name>
    <name type="common">European freshwater eel</name>
    <name type="synonym">Muraena anguilla</name>
    <dbReference type="NCBI Taxonomy" id="7936"/>
    <lineage>
        <taxon>Eukaryota</taxon>
        <taxon>Metazoa</taxon>
        <taxon>Chordata</taxon>
        <taxon>Craniata</taxon>
        <taxon>Vertebrata</taxon>
        <taxon>Euteleostomi</taxon>
        <taxon>Actinopterygii</taxon>
        <taxon>Neopterygii</taxon>
        <taxon>Teleostei</taxon>
        <taxon>Anguilliformes</taxon>
        <taxon>Anguillidae</taxon>
        <taxon>Anguilla</taxon>
    </lineage>
</organism>
<dbReference type="AlphaFoldDB" id="A0A0E9XU62"/>